<evidence type="ECO:0000256" key="8">
    <source>
        <dbReference type="ARBA" id="ARBA00035655"/>
    </source>
</evidence>
<evidence type="ECO:0000313" key="10">
    <source>
        <dbReference type="EMBL" id="SBT24981.1"/>
    </source>
</evidence>
<evidence type="ECO:0000256" key="1">
    <source>
        <dbReference type="ARBA" id="ARBA00004429"/>
    </source>
</evidence>
<keyword evidence="7 9" id="KW-0472">Membrane</keyword>
<dbReference type="KEGG" id="odi:ODI_R3214"/>
<evidence type="ECO:0000256" key="9">
    <source>
        <dbReference type="SAM" id="Phobius"/>
    </source>
</evidence>
<dbReference type="Pfam" id="PF04143">
    <property type="entry name" value="Sulf_transp"/>
    <property type="match status" value="1"/>
</dbReference>
<feature type="transmembrane region" description="Helical" evidence="9">
    <location>
        <begin position="123"/>
        <end position="148"/>
    </location>
</feature>
<evidence type="ECO:0000256" key="4">
    <source>
        <dbReference type="ARBA" id="ARBA00022519"/>
    </source>
</evidence>
<keyword evidence="12" id="KW-1185">Reference proteome</keyword>
<evidence type="ECO:0000256" key="7">
    <source>
        <dbReference type="ARBA" id="ARBA00023136"/>
    </source>
</evidence>
<feature type="transmembrane region" description="Helical" evidence="9">
    <location>
        <begin position="193"/>
        <end position="214"/>
    </location>
</feature>
<dbReference type="InterPro" id="IPR007272">
    <property type="entry name" value="Sulf_transp_TsuA/YedE"/>
</dbReference>
<name>A0A1C3K0G6_9BURK</name>
<comment type="similarity">
    <text evidence="8">Belongs to the TsuA/YedE (TC 9.B.102) family.</text>
</comment>
<keyword evidence="3" id="KW-1003">Cell membrane</keyword>
<reference evidence="10 12" key="1">
    <citation type="submission" date="2016-06" db="EMBL/GenBank/DDBJ databases">
        <authorList>
            <person name="Kjaerup R.B."/>
            <person name="Dalgaard T.S."/>
            <person name="Juul-Madsen H.R."/>
        </authorList>
    </citation>
    <scope>NUCLEOTIDE SEQUENCE [LARGE SCALE GENOMIC DNA]</scope>
    <source>
        <strain evidence="10">Orrdi1</strain>
    </source>
</reference>
<keyword evidence="6 9" id="KW-1133">Transmembrane helix</keyword>
<evidence type="ECO:0000256" key="5">
    <source>
        <dbReference type="ARBA" id="ARBA00022692"/>
    </source>
</evidence>
<protein>
    <submittedName>
        <fullName evidence="10">Uncharacterized protein</fullName>
    </submittedName>
</protein>
<gene>
    <name evidence="10" type="ORF">ODI_00373</name>
    <name evidence="11" type="ORF">ODI_R3214</name>
</gene>
<feature type="transmembrane region" description="Helical" evidence="9">
    <location>
        <begin position="20"/>
        <end position="39"/>
    </location>
</feature>
<keyword evidence="4" id="KW-0997">Cell inner membrane</keyword>
<sequence>MSSTVTATPATAQAGSPLPLNVKTLFVSLALIAVGALYLADTVSGRQAALWIVGALLGAVLYHASFGFTQAWRVFVSDRQGAGLRAQMLMLALGVMLFFPFLAQGTLAGQAVSGFVSPPGVSVLLGAFIFGIGMQLGGGCASGTLFAVGGGSTRMLVTLFFFIVGSVLAALNFEWWSTLPALQPVSLVKAWGLWPALLANLAVFAAIAGLTVVLEKRRHGGLVSSARGTKKPASLLRGPWPLVWGAVALVVLNFATLALAGRPWGITSAFALWGSKGAALLGAEPATWAFWAKNPAPLTAPVSQDITSVMDIGLILGALAATAAAGKFAPVWRIPARSLVAAAVGGILLGYGARLAFGCNIGAYFSGILSGSLHAWLWLPAAFAGSALGVYLRPLFGMAVEKTPKPSGC</sequence>
<feature type="transmembrane region" description="Helical" evidence="9">
    <location>
        <begin position="312"/>
        <end position="332"/>
    </location>
</feature>
<organism evidence="10 12">
    <name type="scientific">Orrella dioscoreae</name>
    <dbReference type="NCBI Taxonomy" id="1851544"/>
    <lineage>
        <taxon>Bacteria</taxon>
        <taxon>Pseudomonadati</taxon>
        <taxon>Pseudomonadota</taxon>
        <taxon>Betaproteobacteria</taxon>
        <taxon>Burkholderiales</taxon>
        <taxon>Alcaligenaceae</taxon>
        <taxon>Orrella</taxon>
    </lineage>
</organism>
<dbReference type="GO" id="GO:0005886">
    <property type="term" value="C:plasma membrane"/>
    <property type="evidence" value="ECO:0007669"/>
    <property type="project" value="UniProtKB-SubCell"/>
</dbReference>
<feature type="transmembrane region" description="Helical" evidence="9">
    <location>
        <begin position="51"/>
        <end position="72"/>
    </location>
</feature>
<evidence type="ECO:0000313" key="12">
    <source>
        <dbReference type="Proteomes" id="UP000078558"/>
    </source>
</evidence>
<evidence type="ECO:0000256" key="6">
    <source>
        <dbReference type="ARBA" id="ARBA00022989"/>
    </source>
</evidence>
<comment type="subcellular location">
    <subcellularLocation>
        <location evidence="1">Cell inner membrane</location>
        <topology evidence="1">Multi-pass membrane protein</topology>
    </subcellularLocation>
</comment>
<dbReference type="PANTHER" id="PTHR30574:SF1">
    <property type="entry name" value="SULPHUR TRANSPORT DOMAIN-CONTAINING PROTEIN"/>
    <property type="match status" value="1"/>
</dbReference>
<reference evidence="11 12" key="2">
    <citation type="submission" date="2017-08" db="EMBL/GenBank/DDBJ databases">
        <authorList>
            <person name="de Groot N.N."/>
        </authorList>
    </citation>
    <scope>NUCLEOTIDE SEQUENCE [LARGE SCALE GENOMIC DNA]</scope>
    <source>
        <strain evidence="11">Orrdi1</strain>
    </source>
</reference>
<proteinExistence type="inferred from homology"/>
<dbReference type="EMBL" id="FLRC01000012">
    <property type="protein sequence ID" value="SBT24981.1"/>
    <property type="molecule type" value="Genomic_DNA"/>
</dbReference>
<feature type="transmembrane region" description="Helical" evidence="9">
    <location>
        <begin position="155"/>
        <end position="173"/>
    </location>
</feature>
<dbReference type="PANTHER" id="PTHR30574">
    <property type="entry name" value="INNER MEMBRANE PROTEIN YEDE"/>
    <property type="match status" value="1"/>
</dbReference>
<feature type="transmembrane region" description="Helical" evidence="9">
    <location>
        <begin position="235"/>
        <end position="260"/>
    </location>
</feature>
<dbReference type="Proteomes" id="UP000078558">
    <property type="component" value="Chromosome I"/>
</dbReference>
<evidence type="ECO:0000256" key="3">
    <source>
        <dbReference type="ARBA" id="ARBA00022475"/>
    </source>
</evidence>
<keyword evidence="5 9" id="KW-0812">Transmembrane</keyword>
<dbReference type="EMBL" id="LT907988">
    <property type="protein sequence ID" value="SOE51126.1"/>
    <property type="molecule type" value="Genomic_DNA"/>
</dbReference>
<dbReference type="OrthoDB" id="9794165at2"/>
<dbReference type="STRING" id="1851544.ODI_00373"/>
<evidence type="ECO:0000313" key="11">
    <source>
        <dbReference type="EMBL" id="SOE51126.1"/>
    </source>
</evidence>
<evidence type="ECO:0000256" key="2">
    <source>
        <dbReference type="ARBA" id="ARBA00022448"/>
    </source>
</evidence>
<accession>A0A1C3K0G6</accession>
<feature type="transmembrane region" description="Helical" evidence="9">
    <location>
        <begin position="339"/>
        <end position="363"/>
    </location>
</feature>
<dbReference type="AlphaFoldDB" id="A0A1C3K0G6"/>
<feature type="transmembrane region" description="Helical" evidence="9">
    <location>
        <begin position="84"/>
        <end position="103"/>
    </location>
</feature>
<feature type="transmembrane region" description="Helical" evidence="9">
    <location>
        <begin position="375"/>
        <end position="392"/>
    </location>
</feature>
<dbReference type="RefSeq" id="WP_067752102.1">
    <property type="nucleotide sequence ID" value="NZ_LT907988.1"/>
</dbReference>
<keyword evidence="2" id="KW-0813">Transport</keyword>